<evidence type="ECO:0000256" key="13">
    <source>
        <dbReference type="ARBA" id="ARBA00023136"/>
    </source>
</evidence>
<organism evidence="17 18">
    <name type="scientific">Ammoniphilus resinae</name>
    <dbReference type="NCBI Taxonomy" id="861532"/>
    <lineage>
        <taxon>Bacteria</taxon>
        <taxon>Bacillati</taxon>
        <taxon>Bacillota</taxon>
        <taxon>Bacilli</taxon>
        <taxon>Bacillales</taxon>
        <taxon>Paenibacillaceae</taxon>
        <taxon>Aneurinibacillus group</taxon>
        <taxon>Ammoniphilus</taxon>
    </lineage>
</organism>
<evidence type="ECO:0000256" key="11">
    <source>
        <dbReference type="ARBA" id="ARBA00022989"/>
    </source>
</evidence>
<dbReference type="Pfam" id="PF00512">
    <property type="entry name" value="HisKA"/>
    <property type="match status" value="1"/>
</dbReference>
<dbReference type="PRINTS" id="PR00344">
    <property type="entry name" value="BCTRLSENSOR"/>
</dbReference>
<evidence type="ECO:0000256" key="8">
    <source>
        <dbReference type="ARBA" id="ARBA00022741"/>
    </source>
</evidence>
<keyword evidence="7 14" id="KW-0812">Transmembrane</keyword>
<feature type="domain" description="HAMP" evidence="16">
    <location>
        <begin position="192"/>
        <end position="244"/>
    </location>
</feature>
<feature type="transmembrane region" description="Helical" evidence="14">
    <location>
        <begin position="12"/>
        <end position="33"/>
    </location>
</feature>
<dbReference type="SUPFAM" id="SSF47384">
    <property type="entry name" value="Homodimeric domain of signal transducing histidine kinase"/>
    <property type="match status" value="1"/>
</dbReference>
<evidence type="ECO:0000256" key="4">
    <source>
        <dbReference type="ARBA" id="ARBA00022475"/>
    </source>
</evidence>
<dbReference type="SMART" id="SM00304">
    <property type="entry name" value="HAMP"/>
    <property type="match status" value="1"/>
</dbReference>
<dbReference type="InterPro" id="IPR050398">
    <property type="entry name" value="HssS/ArlS-like"/>
</dbReference>
<dbReference type="InterPro" id="IPR005467">
    <property type="entry name" value="His_kinase_dom"/>
</dbReference>
<dbReference type="CDD" id="cd00075">
    <property type="entry name" value="HATPase"/>
    <property type="match status" value="1"/>
</dbReference>
<dbReference type="GO" id="GO:0016301">
    <property type="term" value="F:kinase activity"/>
    <property type="evidence" value="ECO:0007669"/>
    <property type="project" value="UniProtKB-KW"/>
</dbReference>
<keyword evidence="6" id="KW-0808">Transferase</keyword>
<feature type="domain" description="Histidine kinase" evidence="15">
    <location>
        <begin position="259"/>
        <end position="478"/>
    </location>
</feature>
<dbReference type="Proteomes" id="UP001519343">
    <property type="component" value="Unassembled WGS sequence"/>
</dbReference>
<dbReference type="InterPro" id="IPR003660">
    <property type="entry name" value="HAMP_dom"/>
</dbReference>
<reference evidence="17 18" key="1">
    <citation type="submission" date="2021-03" db="EMBL/GenBank/DDBJ databases">
        <title>Genomic Encyclopedia of Type Strains, Phase IV (KMG-IV): sequencing the most valuable type-strain genomes for metagenomic binning, comparative biology and taxonomic classification.</title>
        <authorList>
            <person name="Goeker M."/>
        </authorList>
    </citation>
    <scope>NUCLEOTIDE SEQUENCE [LARGE SCALE GENOMIC DNA]</scope>
    <source>
        <strain evidence="17 18">DSM 24738</strain>
    </source>
</reference>
<keyword evidence="4" id="KW-1003">Cell membrane</keyword>
<keyword evidence="9 17" id="KW-0418">Kinase</keyword>
<dbReference type="PANTHER" id="PTHR45528">
    <property type="entry name" value="SENSOR HISTIDINE KINASE CPXA"/>
    <property type="match status" value="1"/>
</dbReference>
<dbReference type="Gene3D" id="6.10.340.10">
    <property type="match status" value="1"/>
</dbReference>
<proteinExistence type="predicted"/>
<evidence type="ECO:0000256" key="14">
    <source>
        <dbReference type="SAM" id="Phobius"/>
    </source>
</evidence>
<dbReference type="SUPFAM" id="SSF158472">
    <property type="entry name" value="HAMP domain-like"/>
    <property type="match status" value="1"/>
</dbReference>
<evidence type="ECO:0000259" key="15">
    <source>
        <dbReference type="PROSITE" id="PS50109"/>
    </source>
</evidence>
<feature type="transmembrane region" description="Helical" evidence="14">
    <location>
        <begin position="163"/>
        <end position="186"/>
    </location>
</feature>
<dbReference type="Gene3D" id="3.30.565.10">
    <property type="entry name" value="Histidine kinase-like ATPase, C-terminal domain"/>
    <property type="match status" value="1"/>
</dbReference>
<evidence type="ECO:0000313" key="17">
    <source>
        <dbReference type="EMBL" id="MBP1930958.1"/>
    </source>
</evidence>
<evidence type="ECO:0000256" key="2">
    <source>
        <dbReference type="ARBA" id="ARBA00004651"/>
    </source>
</evidence>
<dbReference type="InterPro" id="IPR003661">
    <property type="entry name" value="HisK_dim/P_dom"/>
</dbReference>
<dbReference type="InterPro" id="IPR004358">
    <property type="entry name" value="Sig_transdc_His_kin-like_C"/>
</dbReference>
<dbReference type="InterPro" id="IPR036890">
    <property type="entry name" value="HATPase_C_sf"/>
</dbReference>
<evidence type="ECO:0000256" key="6">
    <source>
        <dbReference type="ARBA" id="ARBA00022679"/>
    </source>
</evidence>
<evidence type="ECO:0000256" key="1">
    <source>
        <dbReference type="ARBA" id="ARBA00000085"/>
    </source>
</evidence>
<accession>A0ABS4GL18</accession>
<evidence type="ECO:0000256" key="9">
    <source>
        <dbReference type="ARBA" id="ARBA00022777"/>
    </source>
</evidence>
<evidence type="ECO:0000256" key="5">
    <source>
        <dbReference type="ARBA" id="ARBA00022553"/>
    </source>
</evidence>
<sequence length="478" mass="54021">MQLTKRFFMMNMVAVLATIALTVLAVILFFAAYEKVGGSAPGVNDLKRFYEVRSGLGEIKREAMGLGFEQWLEPSYQQKLSNQAGLLGADVVILKNREILYSTRTFTGIDMERSIMLSDQSSELDTLELEGENFLFVRADYPLSTGDKGILLVLAPMKLNSGFYLFLVVFTVSIFILSFLLSNFWVSYRFSRGIISPVARLKDAAVRIREGDLSDGITEEGEGEVRELCRSLELMRIKLKESIYLQRRYDENRAFLISSISHDLKTPVTSIRGYIEGIIDGVAGTPVKVEQYLETARAKAILVDAMIDDLLLYSKLDLNQIPYHFVKTDLADYFADCVADYSYEFEKANIKLSLKVELEEPVFVSIDRERLKRVIQNILDNARKFTVKENGLVDITLRETRTSAIIEIRDNGKGIPEEDLPHIFERFYRADLSRQQADGSGLGLAIAKQIVEGHEGKIWVTSVIGEGTRMMISLKKFA</sequence>
<dbReference type="EMBL" id="JAGGKT010000002">
    <property type="protein sequence ID" value="MBP1930958.1"/>
    <property type="molecule type" value="Genomic_DNA"/>
</dbReference>
<dbReference type="InterPro" id="IPR003594">
    <property type="entry name" value="HATPase_dom"/>
</dbReference>
<dbReference type="SUPFAM" id="SSF55874">
    <property type="entry name" value="ATPase domain of HSP90 chaperone/DNA topoisomerase II/histidine kinase"/>
    <property type="match status" value="1"/>
</dbReference>
<evidence type="ECO:0000256" key="10">
    <source>
        <dbReference type="ARBA" id="ARBA00022840"/>
    </source>
</evidence>
<name>A0ABS4GL18_9BACL</name>
<comment type="subcellular location">
    <subcellularLocation>
        <location evidence="2">Cell membrane</location>
        <topology evidence="2">Multi-pass membrane protein</topology>
    </subcellularLocation>
</comment>
<gene>
    <name evidence="17" type="ORF">J2Z37_000955</name>
</gene>
<dbReference type="EC" id="2.7.13.3" evidence="3"/>
<dbReference type="PROSITE" id="PS50109">
    <property type="entry name" value="HIS_KIN"/>
    <property type="match status" value="1"/>
</dbReference>
<dbReference type="Gene3D" id="1.10.287.130">
    <property type="match status" value="1"/>
</dbReference>
<keyword evidence="10" id="KW-0067">ATP-binding</keyword>
<keyword evidence="13 14" id="KW-0472">Membrane</keyword>
<keyword evidence="12" id="KW-0902">Two-component regulatory system</keyword>
<comment type="caution">
    <text evidence="17">The sequence shown here is derived from an EMBL/GenBank/DDBJ whole genome shotgun (WGS) entry which is preliminary data.</text>
</comment>
<evidence type="ECO:0000313" key="18">
    <source>
        <dbReference type="Proteomes" id="UP001519343"/>
    </source>
</evidence>
<evidence type="ECO:0000256" key="12">
    <source>
        <dbReference type="ARBA" id="ARBA00023012"/>
    </source>
</evidence>
<evidence type="ECO:0000259" key="16">
    <source>
        <dbReference type="PROSITE" id="PS50885"/>
    </source>
</evidence>
<evidence type="ECO:0000256" key="3">
    <source>
        <dbReference type="ARBA" id="ARBA00012438"/>
    </source>
</evidence>
<dbReference type="PANTHER" id="PTHR45528:SF1">
    <property type="entry name" value="SENSOR HISTIDINE KINASE CPXA"/>
    <property type="match status" value="1"/>
</dbReference>
<dbReference type="CDD" id="cd00082">
    <property type="entry name" value="HisKA"/>
    <property type="match status" value="1"/>
</dbReference>
<dbReference type="RefSeq" id="WP_209809065.1">
    <property type="nucleotide sequence ID" value="NZ_JAGGKT010000002.1"/>
</dbReference>
<comment type="catalytic activity">
    <reaction evidence="1">
        <text>ATP + protein L-histidine = ADP + protein N-phospho-L-histidine.</text>
        <dbReference type="EC" id="2.7.13.3"/>
    </reaction>
</comment>
<dbReference type="SMART" id="SM00387">
    <property type="entry name" value="HATPase_c"/>
    <property type="match status" value="1"/>
</dbReference>
<keyword evidence="5" id="KW-0597">Phosphoprotein</keyword>
<keyword evidence="11 14" id="KW-1133">Transmembrane helix</keyword>
<dbReference type="InterPro" id="IPR036097">
    <property type="entry name" value="HisK_dim/P_sf"/>
</dbReference>
<dbReference type="Pfam" id="PF00672">
    <property type="entry name" value="HAMP"/>
    <property type="match status" value="1"/>
</dbReference>
<protein>
    <recommendedName>
        <fullName evidence="3">histidine kinase</fullName>
        <ecNumber evidence="3">2.7.13.3</ecNumber>
    </recommendedName>
</protein>
<dbReference type="SMART" id="SM00388">
    <property type="entry name" value="HisKA"/>
    <property type="match status" value="1"/>
</dbReference>
<dbReference type="Pfam" id="PF02518">
    <property type="entry name" value="HATPase_c"/>
    <property type="match status" value="1"/>
</dbReference>
<keyword evidence="8" id="KW-0547">Nucleotide-binding</keyword>
<dbReference type="PROSITE" id="PS50885">
    <property type="entry name" value="HAMP"/>
    <property type="match status" value="1"/>
</dbReference>
<keyword evidence="18" id="KW-1185">Reference proteome</keyword>
<evidence type="ECO:0000256" key="7">
    <source>
        <dbReference type="ARBA" id="ARBA00022692"/>
    </source>
</evidence>